<evidence type="ECO:0000313" key="13">
    <source>
        <dbReference type="EMBL" id="KAF7464813.1"/>
    </source>
</evidence>
<feature type="domain" description="Choline/carnitine acyltransferase" evidence="12">
    <location>
        <begin position="7"/>
        <end position="97"/>
    </location>
</feature>
<gene>
    <name evidence="13" type="ORF">GHT09_005699</name>
    <name evidence="14" type="ORF">MONAX_5E027406</name>
</gene>
<sequence>MFACPTDSTNRDSLDMIERCICLVCLDAPGGGELSDTNRALQLLHGGGCSKNGANRWYDKSLQFVVGRDGTCGVVCEHSPFDGIVLVQCTEHLLKHIIVKNLDFIVYKFDNYGKTFIKKQKCSPDAFIQVALQLAFYRLHQRLVPTYESASIRRFREGRVDNIRSATPQALTFVRAMTDHKAAIPASEKLLLLKDAIRAQTEYTVMAITGMAIDNHLLALRELARDLYKEPPEMFTDETYLMSNRFVLSTSQVPTTMEMFCCYGPVVPNGYGACYNPQPETILFCISSFHNCKETSSTEFAKAVGASLTDMRDLCSSLQPADGKSLATKEKAMRPSQGHQP</sequence>
<keyword evidence="4 10" id="KW-0012">Acyltransferase</keyword>
<keyword evidence="15" id="KW-1185">Reference proteome</keyword>
<dbReference type="GO" id="GO:0008292">
    <property type="term" value="P:acetylcholine biosynthetic process"/>
    <property type="evidence" value="ECO:0007669"/>
    <property type="project" value="TreeGrafter"/>
</dbReference>
<reference evidence="13" key="2">
    <citation type="submission" date="2020-08" db="EMBL/GenBank/DDBJ databases">
        <authorList>
            <person name="Shumante A."/>
            <person name="Zimin A.V."/>
            <person name="Puiu D."/>
            <person name="Salzberg S.L."/>
        </authorList>
    </citation>
    <scope>NUCLEOTIDE SEQUENCE</scope>
    <source>
        <strain evidence="13">WC2-LM</strain>
        <tissue evidence="13">Liver</tissue>
    </source>
</reference>
<dbReference type="GO" id="GO:0004102">
    <property type="term" value="F:choline O-acetyltransferase activity"/>
    <property type="evidence" value="ECO:0007669"/>
    <property type="project" value="UniProtKB-EC"/>
</dbReference>
<comment type="similarity">
    <text evidence="1 10">Belongs to the carnitine/choline acetyltransferase family.</text>
</comment>
<evidence type="ECO:0000256" key="4">
    <source>
        <dbReference type="ARBA" id="ARBA00023315"/>
    </source>
</evidence>
<evidence type="ECO:0000256" key="3">
    <source>
        <dbReference type="ARBA" id="ARBA00022979"/>
    </source>
</evidence>
<evidence type="ECO:0000256" key="7">
    <source>
        <dbReference type="ARBA" id="ARBA00040495"/>
    </source>
</evidence>
<feature type="domain" description="Choline/carnitine acyltransferase" evidence="12">
    <location>
        <begin position="98"/>
        <end position="304"/>
    </location>
</feature>
<reference evidence="14 15" key="1">
    <citation type="submission" date="2019-04" db="EMBL/GenBank/DDBJ databases">
        <authorList>
            <person name="Alioto T."/>
            <person name="Alioto T."/>
        </authorList>
    </citation>
    <scope>NUCLEOTIDE SEQUENCE [LARGE SCALE GENOMIC DNA]</scope>
</reference>
<dbReference type="Proteomes" id="UP000662637">
    <property type="component" value="Unassembled WGS sequence"/>
</dbReference>
<dbReference type="GO" id="GO:0043005">
    <property type="term" value="C:neuron projection"/>
    <property type="evidence" value="ECO:0007669"/>
    <property type="project" value="TreeGrafter"/>
</dbReference>
<dbReference type="EMBL" id="CABDUW010001313">
    <property type="protein sequence ID" value="VTJ80549.1"/>
    <property type="molecule type" value="Genomic_DNA"/>
</dbReference>
<proteinExistence type="inferred from homology"/>
<comment type="function">
    <text evidence="5">Catalyzes the reversible synthesis of acetylcholine (ACh) from acetyl CoA and choline at cholinergic synapses.</text>
</comment>
<dbReference type="InterPro" id="IPR023213">
    <property type="entry name" value="CAT-like_dom_sf"/>
</dbReference>
<dbReference type="Pfam" id="PF00755">
    <property type="entry name" value="Carn_acyltransf"/>
    <property type="match status" value="2"/>
</dbReference>
<organism evidence="14 15">
    <name type="scientific">Marmota monax</name>
    <name type="common">Woodchuck</name>
    <dbReference type="NCBI Taxonomy" id="9995"/>
    <lineage>
        <taxon>Eukaryota</taxon>
        <taxon>Metazoa</taxon>
        <taxon>Chordata</taxon>
        <taxon>Craniata</taxon>
        <taxon>Vertebrata</taxon>
        <taxon>Euteleostomi</taxon>
        <taxon>Mammalia</taxon>
        <taxon>Eutheria</taxon>
        <taxon>Euarchontoglires</taxon>
        <taxon>Glires</taxon>
        <taxon>Rodentia</taxon>
        <taxon>Sciuromorpha</taxon>
        <taxon>Sciuridae</taxon>
        <taxon>Xerinae</taxon>
        <taxon>Marmotini</taxon>
        <taxon>Marmota</taxon>
    </lineage>
</organism>
<dbReference type="EC" id="2.3.1.6" evidence="6"/>
<dbReference type="Gene3D" id="3.30.559.10">
    <property type="entry name" value="Chloramphenicol acetyltransferase-like domain"/>
    <property type="match status" value="1"/>
</dbReference>
<evidence type="ECO:0000256" key="8">
    <source>
        <dbReference type="ARBA" id="ARBA00048143"/>
    </source>
</evidence>
<dbReference type="PANTHER" id="PTHR22589:SF14">
    <property type="entry name" value="CHOLINE O-ACETYLTRANSFERASE"/>
    <property type="match status" value="1"/>
</dbReference>
<evidence type="ECO:0000256" key="1">
    <source>
        <dbReference type="ARBA" id="ARBA00005232"/>
    </source>
</evidence>
<dbReference type="GO" id="GO:0005737">
    <property type="term" value="C:cytoplasm"/>
    <property type="evidence" value="ECO:0007669"/>
    <property type="project" value="TreeGrafter"/>
</dbReference>
<dbReference type="SUPFAM" id="SSF52777">
    <property type="entry name" value="CoA-dependent acyltransferases"/>
    <property type="match status" value="2"/>
</dbReference>
<evidence type="ECO:0000313" key="14">
    <source>
        <dbReference type="EMBL" id="VTJ80549.1"/>
    </source>
</evidence>
<dbReference type="PROSITE" id="PS00440">
    <property type="entry name" value="ACYLTRANSF_C_2"/>
    <property type="match status" value="1"/>
</dbReference>
<dbReference type="FunFam" id="3.30.559.10:FF:000001">
    <property type="entry name" value="Carnitine O-acetyltransferase"/>
    <property type="match status" value="1"/>
</dbReference>
<dbReference type="AlphaFoldDB" id="A0A5E4CHE3"/>
<accession>A0A5E4CHE3</accession>
<evidence type="ECO:0000313" key="15">
    <source>
        <dbReference type="Proteomes" id="UP000335636"/>
    </source>
</evidence>
<protein>
    <recommendedName>
        <fullName evidence="7">Choline O-acetyltransferase</fullName>
        <ecNumber evidence="6">2.3.1.6</ecNumber>
    </recommendedName>
</protein>
<dbReference type="PANTHER" id="PTHR22589">
    <property type="entry name" value="CARNITINE O-ACYLTRANSFERASE"/>
    <property type="match status" value="1"/>
</dbReference>
<evidence type="ECO:0000256" key="9">
    <source>
        <dbReference type="PIRSR" id="PIRSR600542-1"/>
    </source>
</evidence>
<name>A0A5E4CHE3_MARMO</name>
<dbReference type="InterPro" id="IPR000542">
    <property type="entry name" value="Carn_acyl_trans"/>
</dbReference>
<feature type="region of interest" description="Disordered" evidence="11">
    <location>
        <begin position="320"/>
        <end position="341"/>
    </location>
</feature>
<comment type="catalytic activity">
    <reaction evidence="8">
        <text>choline + acetyl-CoA = acetylcholine + CoA</text>
        <dbReference type="Rhea" id="RHEA:18821"/>
        <dbReference type="ChEBI" id="CHEBI:15354"/>
        <dbReference type="ChEBI" id="CHEBI:15355"/>
        <dbReference type="ChEBI" id="CHEBI:57287"/>
        <dbReference type="ChEBI" id="CHEBI:57288"/>
        <dbReference type="EC" id="2.3.1.6"/>
    </reaction>
</comment>
<dbReference type="GO" id="GO:0007274">
    <property type="term" value="P:neuromuscular synaptic transmission"/>
    <property type="evidence" value="ECO:0007669"/>
    <property type="project" value="TreeGrafter"/>
</dbReference>
<keyword evidence="2 10" id="KW-0808">Transferase</keyword>
<dbReference type="GO" id="GO:0045202">
    <property type="term" value="C:synapse"/>
    <property type="evidence" value="ECO:0007669"/>
    <property type="project" value="GOC"/>
</dbReference>
<evidence type="ECO:0000256" key="2">
    <source>
        <dbReference type="ARBA" id="ARBA00022679"/>
    </source>
</evidence>
<evidence type="ECO:0000256" key="5">
    <source>
        <dbReference type="ARBA" id="ARBA00037088"/>
    </source>
</evidence>
<evidence type="ECO:0000256" key="10">
    <source>
        <dbReference type="RuleBase" id="RU003801"/>
    </source>
</evidence>
<keyword evidence="3" id="KW-0530">Neurotransmitter biosynthesis</keyword>
<evidence type="ECO:0000256" key="6">
    <source>
        <dbReference type="ARBA" id="ARBA00039091"/>
    </source>
</evidence>
<feature type="active site" description="Proton acceptor" evidence="9">
    <location>
        <position position="78"/>
    </location>
</feature>
<evidence type="ECO:0000259" key="12">
    <source>
        <dbReference type="Pfam" id="PF00755"/>
    </source>
</evidence>
<evidence type="ECO:0000256" key="11">
    <source>
        <dbReference type="SAM" id="MobiDB-lite"/>
    </source>
</evidence>
<dbReference type="Proteomes" id="UP000335636">
    <property type="component" value="Unassembled WGS sequence"/>
</dbReference>
<dbReference type="InterPro" id="IPR039551">
    <property type="entry name" value="Cho/carn_acyl_trans"/>
</dbReference>
<dbReference type="EMBL" id="WJEC01007989">
    <property type="protein sequence ID" value="KAF7464813.1"/>
    <property type="molecule type" value="Genomic_DNA"/>
</dbReference>